<dbReference type="InterPro" id="IPR052698">
    <property type="entry name" value="MoCofactor_Util/Proc"/>
</dbReference>
<dbReference type="PANTHER" id="PTHR30388:SF4">
    <property type="entry name" value="MOLYBDENUM COFACTOR INSERTION CHAPERONE PAOD"/>
    <property type="match status" value="1"/>
</dbReference>
<dbReference type="AlphaFoldDB" id="A0A1I7NJ17"/>
<dbReference type="Pfam" id="PF13478">
    <property type="entry name" value="XdhC_C"/>
    <property type="match status" value="1"/>
</dbReference>
<feature type="domain" description="XdhC Rossmann" evidence="2">
    <location>
        <begin position="171"/>
        <end position="312"/>
    </location>
</feature>
<sequence>METQVLSETMPLDSEVAPLLWLLQQLEAGNDAALLTITGLHGGSPRPIGTHMAVVSARSFNGYLSGGCVEAAIACEVVSVIEQRSSRVLRFGRGSPIFDIQFPCGGGIDVLVSPGISIPILRQALEHHRRREPFSLAITPADEGVSIIEDTRRFGWVDGTFFRPYLPATRLLLAGRGPELEAIVRLAVASGFGVDVASPDLHIIDRIGGTVSYAQHLRSTSDICRVPTDPWTATVLLFHEREWEDTILKMALSGPGFYIGALGSKRTQTARRQQLLAAGHDAALVDRVVGPIGLISQARDPTTLAISVLAEIAISRRNADTDTRLHG</sequence>
<dbReference type="STRING" id="429728.SAMN05216456_1957"/>
<dbReference type="Pfam" id="PF02625">
    <property type="entry name" value="XdhC_CoxI"/>
    <property type="match status" value="1"/>
</dbReference>
<evidence type="ECO:0000259" key="1">
    <source>
        <dbReference type="Pfam" id="PF02625"/>
    </source>
</evidence>
<reference evidence="3 4" key="1">
    <citation type="submission" date="2016-10" db="EMBL/GenBank/DDBJ databases">
        <authorList>
            <person name="de Groot N.N."/>
        </authorList>
    </citation>
    <scope>NUCLEOTIDE SEQUENCE [LARGE SCALE GENOMIC DNA]</scope>
    <source>
        <strain evidence="3 4">IPL20</strain>
    </source>
</reference>
<dbReference type="Proteomes" id="UP000199074">
    <property type="component" value="Unassembled WGS sequence"/>
</dbReference>
<name>A0A1I7NJ17_9HYPH</name>
<evidence type="ECO:0000313" key="4">
    <source>
        <dbReference type="Proteomes" id="UP000199074"/>
    </source>
</evidence>
<dbReference type="PANTHER" id="PTHR30388">
    <property type="entry name" value="ALDEHYDE OXIDOREDUCTASE MOLYBDENUM COFACTOR ASSEMBLY PROTEIN"/>
    <property type="match status" value="1"/>
</dbReference>
<proteinExistence type="predicted"/>
<evidence type="ECO:0000313" key="3">
    <source>
        <dbReference type="EMBL" id="SFV34655.1"/>
    </source>
</evidence>
<dbReference type="InterPro" id="IPR027051">
    <property type="entry name" value="XdhC_Rossmann_dom"/>
</dbReference>
<organism evidence="3 4">
    <name type="scientific">Devosia crocina</name>
    <dbReference type="NCBI Taxonomy" id="429728"/>
    <lineage>
        <taxon>Bacteria</taxon>
        <taxon>Pseudomonadati</taxon>
        <taxon>Pseudomonadota</taxon>
        <taxon>Alphaproteobacteria</taxon>
        <taxon>Hyphomicrobiales</taxon>
        <taxon>Devosiaceae</taxon>
        <taxon>Devosia</taxon>
    </lineage>
</organism>
<accession>A0A1I7NJ17</accession>
<gene>
    <name evidence="3" type="ORF">SAMN05216456_1957</name>
</gene>
<keyword evidence="4" id="KW-1185">Reference proteome</keyword>
<evidence type="ECO:0000259" key="2">
    <source>
        <dbReference type="Pfam" id="PF13478"/>
    </source>
</evidence>
<protein>
    <submittedName>
        <fullName evidence="3">Xanthine dehydrogenase accessory factor</fullName>
    </submittedName>
</protein>
<feature type="domain" description="XdhC- CoxI" evidence="1">
    <location>
        <begin position="26"/>
        <end position="92"/>
    </location>
</feature>
<dbReference type="EMBL" id="FPCK01000002">
    <property type="protein sequence ID" value="SFV34655.1"/>
    <property type="molecule type" value="Genomic_DNA"/>
</dbReference>
<dbReference type="Gene3D" id="3.40.50.720">
    <property type="entry name" value="NAD(P)-binding Rossmann-like Domain"/>
    <property type="match status" value="1"/>
</dbReference>
<dbReference type="OrthoDB" id="9815497at2"/>
<dbReference type="RefSeq" id="WP_092424056.1">
    <property type="nucleotide sequence ID" value="NZ_FPCK01000002.1"/>
</dbReference>
<dbReference type="InterPro" id="IPR003777">
    <property type="entry name" value="XdhC_CoxI"/>
</dbReference>